<keyword evidence="2" id="KW-1185">Reference proteome</keyword>
<comment type="caution">
    <text evidence="1">The sequence shown here is derived from an EMBL/GenBank/DDBJ whole genome shotgun (WGS) entry which is preliminary data.</text>
</comment>
<dbReference type="AlphaFoldDB" id="A0AAV1I6F3"/>
<evidence type="ECO:0008006" key="3">
    <source>
        <dbReference type="Google" id="ProtNLM"/>
    </source>
</evidence>
<dbReference type="EMBL" id="CAUYUE010000007">
    <property type="protein sequence ID" value="CAK0782753.1"/>
    <property type="molecule type" value="Genomic_DNA"/>
</dbReference>
<dbReference type="PANTHER" id="PTHR36068">
    <property type="entry name" value="OS01G0102500 PROTEIN"/>
    <property type="match status" value="1"/>
</dbReference>
<dbReference type="CDD" id="cd22744">
    <property type="entry name" value="OTU"/>
    <property type="match status" value="1"/>
</dbReference>
<sequence length="317" mass="34417">MVPSPGPGVSDLETAGSNSMGSILESVSSFASITTTSGLLIELQKLSEAGVAIASRRYTLEYGGEVPRDGNCLFQALAVAMGSFETASEVRERCVSRARRLQSSSDLPTGVEQRIANLYTPDLSSCWGVECVQEHKLIVRVDDVPGAQQEIQARVENGLDYNTAASTLYQDMGRPVNDLDSWADYQAIEGSMDDEHAIISLQFVEEGLLTVDVAEGQGAFGDDLAIEFLATEYQREIFVVQAHGGDSSLEEDPALFFLPHRPLGQDGKPGTPLFPPLFLLMKGSDWRGAGADHYEPLLTQKRMDEGCCEPYITLDDV</sequence>
<evidence type="ECO:0000313" key="1">
    <source>
        <dbReference type="EMBL" id="CAK0782753.1"/>
    </source>
</evidence>
<protein>
    <recommendedName>
        <fullName evidence="3">OTU domain-containing protein</fullName>
    </recommendedName>
</protein>
<name>A0AAV1I6F3_9CHLO</name>
<accession>A0AAV1I6F3</accession>
<reference evidence="1 2" key="1">
    <citation type="submission" date="2023-10" db="EMBL/GenBank/DDBJ databases">
        <authorList>
            <person name="Maclean D."/>
            <person name="Macfadyen A."/>
        </authorList>
    </citation>
    <scope>NUCLEOTIDE SEQUENCE [LARGE SCALE GENOMIC DNA]</scope>
</reference>
<organism evidence="1 2">
    <name type="scientific">Coccomyxa viridis</name>
    <dbReference type="NCBI Taxonomy" id="1274662"/>
    <lineage>
        <taxon>Eukaryota</taxon>
        <taxon>Viridiplantae</taxon>
        <taxon>Chlorophyta</taxon>
        <taxon>core chlorophytes</taxon>
        <taxon>Trebouxiophyceae</taxon>
        <taxon>Trebouxiophyceae incertae sedis</taxon>
        <taxon>Coccomyxaceae</taxon>
        <taxon>Coccomyxa</taxon>
    </lineage>
</organism>
<evidence type="ECO:0000313" key="2">
    <source>
        <dbReference type="Proteomes" id="UP001314263"/>
    </source>
</evidence>
<dbReference type="Proteomes" id="UP001314263">
    <property type="component" value="Unassembled WGS sequence"/>
</dbReference>
<gene>
    <name evidence="1" type="ORF">CVIRNUC_005948</name>
</gene>
<dbReference type="PANTHER" id="PTHR36068:SF1">
    <property type="entry name" value="OS01G0102500 PROTEIN"/>
    <property type="match status" value="1"/>
</dbReference>
<proteinExistence type="predicted"/>
<dbReference type="Gene3D" id="3.90.70.80">
    <property type="match status" value="1"/>
</dbReference>